<comment type="subcellular location">
    <subcellularLocation>
        <location evidence="3">Secreted</location>
    </subcellularLocation>
</comment>
<protein>
    <recommendedName>
        <fullName evidence="6">Phospholipase A2</fullName>
        <ecNumber evidence="5">3.1.1.4</ecNumber>
    </recommendedName>
    <alternativeName>
        <fullName evidence="15">Phosphatidylcholine 2-acylhydrolase</fullName>
    </alternativeName>
</protein>
<dbReference type="GO" id="GO:0004623">
    <property type="term" value="F:phospholipase A2 activity"/>
    <property type="evidence" value="ECO:0007669"/>
    <property type="project" value="UniProtKB-EC"/>
</dbReference>
<keyword evidence="16" id="KW-0732">Signal</keyword>
<keyword evidence="11" id="KW-0442">Lipid degradation</keyword>
<feature type="domain" description="Phospholipase A2-like central" evidence="17">
    <location>
        <begin position="81"/>
        <end position="175"/>
    </location>
</feature>
<reference evidence="18" key="1">
    <citation type="submission" date="2023-05" db="EMBL/GenBank/DDBJ databases">
        <authorList>
            <person name="Salabi F."/>
        </authorList>
    </citation>
    <scope>NUCLEOTIDE SEQUENCE</scope>
</reference>
<feature type="signal peptide" evidence="16">
    <location>
        <begin position="1"/>
        <end position="21"/>
    </location>
</feature>
<dbReference type="InterPro" id="IPR036444">
    <property type="entry name" value="PLipase_A2_dom_sf"/>
</dbReference>
<comment type="catalytic activity">
    <reaction evidence="1">
        <text>a 1,2-diacyl-sn-glycero-3-phosphocholine + H2O = a 1-acyl-sn-glycero-3-phosphocholine + a fatty acid + H(+)</text>
        <dbReference type="Rhea" id="RHEA:15801"/>
        <dbReference type="ChEBI" id="CHEBI:15377"/>
        <dbReference type="ChEBI" id="CHEBI:15378"/>
        <dbReference type="ChEBI" id="CHEBI:28868"/>
        <dbReference type="ChEBI" id="CHEBI:57643"/>
        <dbReference type="ChEBI" id="CHEBI:58168"/>
        <dbReference type="EC" id="3.1.1.4"/>
    </reaction>
</comment>
<evidence type="ECO:0000256" key="12">
    <source>
        <dbReference type="ARBA" id="ARBA00023098"/>
    </source>
</evidence>
<evidence type="ECO:0000256" key="15">
    <source>
        <dbReference type="ARBA" id="ARBA00029903"/>
    </source>
</evidence>
<accession>A0AA50AAI4</accession>
<evidence type="ECO:0000256" key="5">
    <source>
        <dbReference type="ARBA" id="ARBA00013278"/>
    </source>
</evidence>
<name>A0AA50AAI4_ANDCR</name>
<keyword evidence="14" id="KW-1015">Disulfide bond</keyword>
<dbReference type="InterPro" id="IPR033113">
    <property type="entry name" value="PLA2_histidine"/>
</dbReference>
<dbReference type="EMBL" id="OQ982092">
    <property type="protein sequence ID" value="WLP01545.1"/>
    <property type="molecule type" value="mRNA"/>
</dbReference>
<dbReference type="GO" id="GO:0016042">
    <property type="term" value="P:lipid catabolic process"/>
    <property type="evidence" value="ECO:0007669"/>
    <property type="project" value="UniProtKB-KW"/>
</dbReference>
<keyword evidence="13" id="KW-0865">Zymogen</keyword>
<dbReference type="Gene3D" id="1.20.90.10">
    <property type="entry name" value="Phospholipase A2 domain"/>
    <property type="match status" value="1"/>
</dbReference>
<sequence length="213" mass="24973">MRTVMLFFLLCYATNLALVLQSEINFRYDSVQTDLRSSEINSLDISDEDRKISRFLMEEEISREISKNENAREISKRFIILVGTKWCGAGNKAIHVDELGYFNDTDSCCRRHDHCHDVIEGKGTKYGLKNEDSTTMSHCDCDEEFFACLKSVDSIISNNVGRIFFNILQKKCFREDYPIKSCIKKSLIRRRCKEYDLDRAKPKIWQIFDPKEY</sequence>
<dbReference type="GO" id="GO:0006644">
    <property type="term" value="P:phospholipid metabolic process"/>
    <property type="evidence" value="ECO:0007669"/>
    <property type="project" value="InterPro"/>
</dbReference>
<dbReference type="CDD" id="cd04704">
    <property type="entry name" value="PLA2_bee_venom_like"/>
    <property type="match status" value="1"/>
</dbReference>
<evidence type="ECO:0000256" key="7">
    <source>
        <dbReference type="ARBA" id="ARBA00022525"/>
    </source>
</evidence>
<feature type="chain" id="PRO_5041284988" description="Phospholipase A2" evidence="16">
    <location>
        <begin position="22"/>
        <end position="213"/>
    </location>
</feature>
<dbReference type="AlphaFoldDB" id="A0AA50AAI4"/>
<dbReference type="InterPro" id="IPR016090">
    <property type="entry name" value="PLA2-like_dom"/>
</dbReference>
<dbReference type="GO" id="GO:0046872">
    <property type="term" value="F:metal ion binding"/>
    <property type="evidence" value="ECO:0007669"/>
    <property type="project" value="UniProtKB-KW"/>
</dbReference>
<dbReference type="EC" id="3.1.1.4" evidence="5"/>
<evidence type="ECO:0000256" key="14">
    <source>
        <dbReference type="ARBA" id="ARBA00023157"/>
    </source>
</evidence>
<evidence type="ECO:0000256" key="8">
    <source>
        <dbReference type="ARBA" id="ARBA00022723"/>
    </source>
</evidence>
<evidence type="ECO:0000256" key="11">
    <source>
        <dbReference type="ARBA" id="ARBA00022963"/>
    </source>
</evidence>
<keyword evidence="7" id="KW-0964">Secreted</keyword>
<evidence type="ECO:0000256" key="6">
    <source>
        <dbReference type="ARBA" id="ARBA00021721"/>
    </source>
</evidence>
<dbReference type="GO" id="GO:0005576">
    <property type="term" value="C:extracellular region"/>
    <property type="evidence" value="ECO:0007669"/>
    <property type="project" value="UniProtKB-SubCell"/>
</dbReference>
<dbReference type="FunFam" id="1.20.90.10:FF:000002">
    <property type="entry name" value="Phospholipase A2 group III"/>
    <property type="match status" value="1"/>
</dbReference>
<dbReference type="PROSITE" id="PS00118">
    <property type="entry name" value="PA2_HIS"/>
    <property type="match status" value="1"/>
</dbReference>
<evidence type="ECO:0000256" key="9">
    <source>
        <dbReference type="ARBA" id="ARBA00022801"/>
    </source>
</evidence>
<comment type="similarity">
    <text evidence="4">Belongs to the phospholipase A2 family. Group III subfamily.</text>
</comment>
<evidence type="ECO:0000256" key="3">
    <source>
        <dbReference type="ARBA" id="ARBA00004613"/>
    </source>
</evidence>
<dbReference type="PANTHER" id="PTHR12253">
    <property type="entry name" value="RH14732P"/>
    <property type="match status" value="1"/>
</dbReference>
<dbReference type="Pfam" id="PF05826">
    <property type="entry name" value="Phospholip_A2_2"/>
    <property type="match status" value="1"/>
</dbReference>
<proteinExistence type="evidence at transcript level"/>
<evidence type="ECO:0000256" key="1">
    <source>
        <dbReference type="ARBA" id="ARBA00001604"/>
    </source>
</evidence>
<comment type="cofactor">
    <cofactor evidence="2">
        <name>Ca(2+)</name>
        <dbReference type="ChEBI" id="CHEBI:29108"/>
    </cofactor>
</comment>
<keyword evidence="12" id="KW-0443">Lipid metabolism</keyword>
<dbReference type="GO" id="GO:0050482">
    <property type="term" value="P:arachidonate secretion"/>
    <property type="evidence" value="ECO:0007669"/>
    <property type="project" value="InterPro"/>
</dbReference>
<organism evidence="18">
    <name type="scientific">Androctonus crassicauda</name>
    <name type="common">Arabian fat-tailed scorpion</name>
    <dbReference type="NCBI Taxonomy" id="122909"/>
    <lineage>
        <taxon>Eukaryota</taxon>
        <taxon>Metazoa</taxon>
        <taxon>Ecdysozoa</taxon>
        <taxon>Arthropoda</taxon>
        <taxon>Chelicerata</taxon>
        <taxon>Arachnida</taxon>
        <taxon>Scorpiones</taxon>
        <taxon>Buthida</taxon>
        <taxon>Buthoidea</taxon>
        <taxon>Buthidae</taxon>
        <taxon>Androctonus</taxon>
    </lineage>
</organism>
<evidence type="ECO:0000259" key="17">
    <source>
        <dbReference type="Pfam" id="PF05826"/>
    </source>
</evidence>
<keyword evidence="8" id="KW-0479">Metal-binding</keyword>
<evidence type="ECO:0000256" key="2">
    <source>
        <dbReference type="ARBA" id="ARBA00001913"/>
    </source>
</evidence>
<evidence type="ECO:0000256" key="4">
    <source>
        <dbReference type="ARBA" id="ARBA00009659"/>
    </source>
</evidence>
<keyword evidence="10" id="KW-0106">Calcium</keyword>
<keyword evidence="9" id="KW-0378">Hydrolase</keyword>
<evidence type="ECO:0000256" key="10">
    <source>
        <dbReference type="ARBA" id="ARBA00022837"/>
    </source>
</evidence>
<evidence type="ECO:0000313" key="18">
    <source>
        <dbReference type="EMBL" id="WLP01545.1"/>
    </source>
</evidence>
<evidence type="ECO:0000256" key="13">
    <source>
        <dbReference type="ARBA" id="ARBA00023145"/>
    </source>
</evidence>
<evidence type="ECO:0000256" key="16">
    <source>
        <dbReference type="SAM" id="SignalP"/>
    </source>
</evidence>
<dbReference type="SUPFAM" id="SSF48619">
    <property type="entry name" value="Phospholipase A2, PLA2"/>
    <property type="match status" value="1"/>
</dbReference>